<evidence type="ECO:0000313" key="3">
    <source>
        <dbReference type="Proteomes" id="UP000201838"/>
    </source>
</evidence>
<protein>
    <submittedName>
        <fullName evidence="2">DNA-3-methyladenine glycosylase 1</fullName>
        <ecNumber evidence="2">3.2.2.20</ecNumber>
    </submittedName>
</protein>
<dbReference type="GO" id="GO:0046872">
    <property type="term" value="F:metal ion binding"/>
    <property type="evidence" value="ECO:0007669"/>
    <property type="project" value="UniProtKB-KW"/>
</dbReference>
<dbReference type="InterPro" id="IPR005019">
    <property type="entry name" value="Adenine_glyco"/>
</dbReference>
<dbReference type="RefSeq" id="WP_245813691.1">
    <property type="nucleotide sequence ID" value="NZ_FXXQ01000003.1"/>
</dbReference>
<accession>A0A238IXL5</accession>
<name>A0A238IXL5_9RHOB</name>
<organism evidence="2 3">
    <name type="scientific">Boseongicola aestuarii</name>
    <dbReference type="NCBI Taxonomy" id="1470561"/>
    <lineage>
        <taxon>Bacteria</taxon>
        <taxon>Pseudomonadati</taxon>
        <taxon>Pseudomonadota</taxon>
        <taxon>Alphaproteobacteria</taxon>
        <taxon>Rhodobacterales</taxon>
        <taxon>Paracoccaceae</taxon>
        <taxon>Boseongicola</taxon>
    </lineage>
</organism>
<dbReference type="Pfam" id="PF03352">
    <property type="entry name" value="Adenine_glyco"/>
    <property type="match status" value="1"/>
</dbReference>
<dbReference type="AlphaFoldDB" id="A0A238IXL5"/>
<gene>
    <name evidence="2" type="primary">tag</name>
    <name evidence="2" type="ORF">BOA8489_01312</name>
</gene>
<dbReference type="GO" id="GO:0006284">
    <property type="term" value="P:base-excision repair"/>
    <property type="evidence" value="ECO:0007669"/>
    <property type="project" value="InterPro"/>
</dbReference>
<evidence type="ECO:0000313" key="2">
    <source>
        <dbReference type="EMBL" id="SMX23208.1"/>
    </source>
</evidence>
<evidence type="ECO:0000256" key="1">
    <source>
        <dbReference type="PIRSR" id="PIRSR605019-1"/>
    </source>
</evidence>
<dbReference type="EC" id="3.2.2.20" evidence="2"/>
<dbReference type="SUPFAM" id="SSF48150">
    <property type="entry name" value="DNA-glycosylase"/>
    <property type="match status" value="1"/>
</dbReference>
<reference evidence="3" key="1">
    <citation type="submission" date="2017-05" db="EMBL/GenBank/DDBJ databases">
        <authorList>
            <person name="Rodrigo-Torres L."/>
            <person name="Arahal R. D."/>
            <person name="Lucena T."/>
        </authorList>
    </citation>
    <scope>NUCLEOTIDE SEQUENCE [LARGE SCALE GENOMIC DNA]</scope>
    <source>
        <strain evidence="3">CECT 8489</strain>
    </source>
</reference>
<dbReference type="InterPro" id="IPR011257">
    <property type="entry name" value="DNA_glycosylase"/>
</dbReference>
<dbReference type="EMBL" id="FXXQ01000003">
    <property type="protein sequence ID" value="SMX23208.1"/>
    <property type="molecule type" value="Genomic_DNA"/>
</dbReference>
<feature type="binding site" evidence="1">
    <location>
        <position position="74"/>
    </location>
    <ligand>
        <name>Zn(2+)</name>
        <dbReference type="ChEBI" id="CHEBI:29105"/>
    </ligand>
</feature>
<keyword evidence="1" id="KW-0862">Zinc</keyword>
<keyword evidence="3" id="KW-1185">Reference proteome</keyword>
<proteinExistence type="predicted"/>
<dbReference type="InterPro" id="IPR052891">
    <property type="entry name" value="DNA-3mA_glycosylase"/>
</dbReference>
<keyword evidence="1" id="KW-0479">Metal-binding</keyword>
<dbReference type="Gene3D" id="1.10.340.30">
    <property type="entry name" value="Hypothetical protein, domain 2"/>
    <property type="match status" value="1"/>
</dbReference>
<sequence>MHRRHTDVAFSLILFVSQALTIVPVAGRSDHRALRPLPHVTPPPENAIVYRMADPIDDKPRCFGSHSELYAHYHDTEWGVPVRDDQMLFEMLILEGAHAGLSWETILRKRDGYREVYHNFDVQRVADMTDFELHKALSNPGIVRHRQKVPAARKNARIFLDMQKEFGSFSNWLWAHVDDAPIKGNWSGPAEMPATTPLSDVISKDLKKRGMSFVGPTIIYAYLQAVGVVNDHHQGCWCYRP</sequence>
<dbReference type="PANTHER" id="PTHR30037">
    <property type="entry name" value="DNA-3-METHYLADENINE GLYCOSYLASE 1"/>
    <property type="match status" value="1"/>
</dbReference>
<dbReference type="GO" id="GO:0008725">
    <property type="term" value="F:DNA-3-methyladenine glycosylase activity"/>
    <property type="evidence" value="ECO:0007669"/>
    <property type="project" value="UniProtKB-EC"/>
</dbReference>
<feature type="binding site" evidence="1">
    <location>
        <position position="232"/>
    </location>
    <ligand>
        <name>Zn(2+)</name>
        <dbReference type="ChEBI" id="CHEBI:29105"/>
    </ligand>
</feature>
<keyword evidence="2" id="KW-0378">Hydrolase</keyword>
<keyword evidence="2" id="KW-0326">Glycosidase</keyword>
<feature type="binding site" evidence="1">
    <location>
        <position position="62"/>
    </location>
    <ligand>
        <name>Zn(2+)</name>
        <dbReference type="ChEBI" id="CHEBI:29105"/>
    </ligand>
</feature>
<dbReference type="PANTHER" id="PTHR30037:SF4">
    <property type="entry name" value="DNA-3-METHYLADENINE GLYCOSYLASE I"/>
    <property type="match status" value="1"/>
</dbReference>
<dbReference type="Proteomes" id="UP000201838">
    <property type="component" value="Unassembled WGS sequence"/>
</dbReference>
<feature type="binding site" evidence="1">
    <location>
        <position position="236"/>
    </location>
    <ligand>
        <name>Zn(2+)</name>
        <dbReference type="ChEBI" id="CHEBI:29105"/>
    </ligand>
</feature>